<evidence type="ECO:0000313" key="2">
    <source>
        <dbReference type="EMBL" id="KAF9596475.1"/>
    </source>
</evidence>
<dbReference type="SUPFAM" id="SSF50249">
    <property type="entry name" value="Nucleic acid-binding proteins"/>
    <property type="match status" value="1"/>
</dbReference>
<dbReference type="OrthoDB" id="1922776at2759"/>
<proteinExistence type="predicted"/>
<protein>
    <recommendedName>
        <fullName evidence="1">Replication factor A C-terminal domain-containing protein</fullName>
    </recommendedName>
</protein>
<keyword evidence="3" id="KW-1185">Reference proteome</keyword>
<dbReference type="EMBL" id="JADFTS010000007">
    <property type="protein sequence ID" value="KAF9596475.1"/>
    <property type="molecule type" value="Genomic_DNA"/>
</dbReference>
<sequence length="157" mass="17141">MEGDQPSTLMCGVVAMDKGSFCYRVCAVCERTLSENSPCGFCNFKGSNPGSKRLYKILLSIASDTKVFVVVCFDRAARVLFGCSADEFFDFAKLNPFSVVTAGKLLQGEMFQMTLSKPKNGNAEHLRVVSVVPLRTEYSPVIQTLKKIYGVGPSTSI</sequence>
<dbReference type="Pfam" id="PF08646">
    <property type="entry name" value="Rep_fac-A_C"/>
    <property type="match status" value="1"/>
</dbReference>
<accession>A0A835HCC8</accession>
<dbReference type="InterPro" id="IPR013955">
    <property type="entry name" value="Rep_factor-A_C"/>
</dbReference>
<reference evidence="2 3" key="1">
    <citation type="submission" date="2020-10" db="EMBL/GenBank/DDBJ databases">
        <title>The Coptis chinensis genome and diversification of protoberbering-type alkaloids.</title>
        <authorList>
            <person name="Wang B."/>
            <person name="Shu S."/>
            <person name="Song C."/>
            <person name="Liu Y."/>
        </authorList>
    </citation>
    <scope>NUCLEOTIDE SEQUENCE [LARGE SCALE GENOMIC DNA]</scope>
    <source>
        <strain evidence="2">HL-2020</strain>
        <tissue evidence="2">Leaf</tissue>
    </source>
</reference>
<dbReference type="AlphaFoldDB" id="A0A835HCC8"/>
<gene>
    <name evidence="2" type="ORF">IFM89_012180</name>
</gene>
<evidence type="ECO:0000313" key="3">
    <source>
        <dbReference type="Proteomes" id="UP000631114"/>
    </source>
</evidence>
<dbReference type="Proteomes" id="UP000631114">
    <property type="component" value="Unassembled WGS sequence"/>
</dbReference>
<comment type="caution">
    <text evidence="2">The sequence shown here is derived from an EMBL/GenBank/DDBJ whole genome shotgun (WGS) entry which is preliminary data.</text>
</comment>
<feature type="domain" description="Replication factor A C-terminal" evidence="1">
    <location>
        <begin position="9"/>
        <end position="113"/>
    </location>
</feature>
<organism evidence="2 3">
    <name type="scientific">Coptis chinensis</name>
    <dbReference type="NCBI Taxonomy" id="261450"/>
    <lineage>
        <taxon>Eukaryota</taxon>
        <taxon>Viridiplantae</taxon>
        <taxon>Streptophyta</taxon>
        <taxon>Embryophyta</taxon>
        <taxon>Tracheophyta</taxon>
        <taxon>Spermatophyta</taxon>
        <taxon>Magnoliopsida</taxon>
        <taxon>Ranunculales</taxon>
        <taxon>Ranunculaceae</taxon>
        <taxon>Coptidoideae</taxon>
        <taxon>Coptis</taxon>
    </lineage>
</organism>
<dbReference type="Gene3D" id="2.40.50.140">
    <property type="entry name" value="Nucleic acid-binding proteins"/>
    <property type="match status" value="1"/>
</dbReference>
<name>A0A835HCC8_9MAGN</name>
<dbReference type="InterPro" id="IPR012340">
    <property type="entry name" value="NA-bd_OB-fold"/>
</dbReference>
<evidence type="ECO:0000259" key="1">
    <source>
        <dbReference type="Pfam" id="PF08646"/>
    </source>
</evidence>